<comment type="caution">
    <text evidence="1">The sequence shown here is derived from an EMBL/GenBank/DDBJ whole genome shotgun (WGS) entry which is preliminary data.</text>
</comment>
<sequence length="351" mass="40632">MWRTPVAQKVRRDLQAMASDVFMWIVLVVDILNQEFDRGRTSLKQMERRLREIPTDLHTLFRDILTRDTRNPEELILCIQWVLFARQPLSPTQLYFAVLSGVEPDAVAPWDPKETSKDAMRRFLLDASKGLTEITKARPPTIQFIHESVRDFILKDNGLASIWPELEFNFEGRSQERLRQCCFTYMSLDIERTLIIPASSGTTVSQQTTQTRKSALVHFPFLEYAVQNVLCHADAAEKTGISQQSFMQKFPQSYWIRLDNMFEKDKSYRYSDEVSMLYVLAERNYSSLMRAIPPTKSCFEVEPERFGTPFFAAIAANSEEAIDALVDGYLRTEVEVFLQRYTTSATIKTKT</sequence>
<organism evidence="1 2">
    <name type="scientific">Nothophoma quercina</name>
    <dbReference type="NCBI Taxonomy" id="749835"/>
    <lineage>
        <taxon>Eukaryota</taxon>
        <taxon>Fungi</taxon>
        <taxon>Dikarya</taxon>
        <taxon>Ascomycota</taxon>
        <taxon>Pezizomycotina</taxon>
        <taxon>Dothideomycetes</taxon>
        <taxon>Pleosporomycetidae</taxon>
        <taxon>Pleosporales</taxon>
        <taxon>Pleosporineae</taxon>
        <taxon>Didymellaceae</taxon>
        <taxon>Nothophoma</taxon>
    </lineage>
</organism>
<evidence type="ECO:0000313" key="2">
    <source>
        <dbReference type="Proteomes" id="UP001521222"/>
    </source>
</evidence>
<dbReference type="EMBL" id="JAKIXB020000017">
    <property type="protein sequence ID" value="KAL1600931.1"/>
    <property type="molecule type" value="Genomic_DNA"/>
</dbReference>
<dbReference type="Proteomes" id="UP001521222">
    <property type="component" value="Unassembled WGS sequence"/>
</dbReference>
<dbReference type="PANTHER" id="PTHR10039:SF5">
    <property type="entry name" value="NACHT DOMAIN-CONTAINING PROTEIN"/>
    <property type="match status" value="1"/>
</dbReference>
<proteinExistence type="predicted"/>
<reference evidence="1 2" key="1">
    <citation type="submission" date="2024-02" db="EMBL/GenBank/DDBJ databases">
        <title>De novo assembly and annotation of 12 fungi associated with fruit tree decline syndrome in Ontario, Canada.</title>
        <authorList>
            <person name="Sulman M."/>
            <person name="Ellouze W."/>
            <person name="Ilyukhin E."/>
        </authorList>
    </citation>
    <scope>NUCLEOTIDE SEQUENCE [LARGE SCALE GENOMIC DNA]</scope>
    <source>
        <strain evidence="1 2">M97-236</strain>
    </source>
</reference>
<keyword evidence="2" id="KW-1185">Reference proteome</keyword>
<dbReference type="PANTHER" id="PTHR10039">
    <property type="entry name" value="AMELOGENIN"/>
    <property type="match status" value="1"/>
</dbReference>
<accession>A0ABR3R925</accession>
<name>A0ABR3R925_9PLEO</name>
<protein>
    <submittedName>
        <fullName evidence="1">Uncharacterized protein</fullName>
    </submittedName>
</protein>
<gene>
    <name evidence="1" type="ORF">SLS59_005596</name>
</gene>
<evidence type="ECO:0000313" key="1">
    <source>
        <dbReference type="EMBL" id="KAL1600931.1"/>
    </source>
</evidence>